<evidence type="ECO:0000313" key="2">
    <source>
        <dbReference type="Proteomes" id="UP000234681"/>
    </source>
</evidence>
<gene>
    <name evidence="1" type="ORF">rCG_21873</name>
</gene>
<reference evidence="1 2" key="1">
    <citation type="submission" date="2005-07" db="EMBL/GenBank/DDBJ databases">
        <authorList>
            <person name="Mural R.J."/>
            <person name="Li P.W."/>
            <person name="Adams M.D."/>
            <person name="Amanatides P.G."/>
            <person name="Baden-Tillson H."/>
            <person name="Barnstead M."/>
            <person name="Chin S.H."/>
            <person name="Dew I."/>
            <person name="Evans C.A."/>
            <person name="Ferriera S."/>
            <person name="Flanigan M."/>
            <person name="Fosler C."/>
            <person name="Glodek A."/>
            <person name="Gu Z."/>
            <person name="Holt R.A."/>
            <person name="Jennings D."/>
            <person name="Kraft C.L."/>
            <person name="Lu F."/>
            <person name="Nguyen T."/>
            <person name="Nusskern D.R."/>
            <person name="Pfannkoch C.M."/>
            <person name="Sitter C."/>
            <person name="Sutton G.G."/>
            <person name="Venter J.C."/>
            <person name="Wang Z."/>
            <person name="Woodage T."/>
            <person name="Zheng X.H."/>
            <person name="Zhong F."/>
        </authorList>
    </citation>
    <scope>NUCLEOTIDE SEQUENCE [LARGE SCALE GENOMIC DNA]</scope>
    <source>
        <strain>BN</strain>
        <strain evidence="2">Sprague-Dawley</strain>
    </source>
</reference>
<dbReference type="AlphaFoldDB" id="A6J1Q1"/>
<dbReference type="Proteomes" id="UP000234681">
    <property type="component" value="Chromosome 12"/>
</dbReference>
<protein>
    <submittedName>
        <fullName evidence="1">RCG21873</fullName>
    </submittedName>
</protein>
<evidence type="ECO:0000313" key="1">
    <source>
        <dbReference type="EMBL" id="EDM13840.1"/>
    </source>
</evidence>
<sequence length="28" mass="3276">MGRVCTFWRTCRSLPKGGRCPRSSRVMF</sequence>
<name>A6J1Q1_RAT</name>
<proteinExistence type="predicted"/>
<accession>A6J1Q1</accession>
<organism evidence="1 2">
    <name type="scientific">Rattus norvegicus</name>
    <name type="common">Rat</name>
    <dbReference type="NCBI Taxonomy" id="10116"/>
    <lineage>
        <taxon>Eukaryota</taxon>
        <taxon>Metazoa</taxon>
        <taxon>Chordata</taxon>
        <taxon>Craniata</taxon>
        <taxon>Vertebrata</taxon>
        <taxon>Euteleostomi</taxon>
        <taxon>Mammalia</taxon>
        <taxon>Eutheria</taxon>
        <taxon>Euarchontoglires</taxon>
        <taxon>Glires</taxon>
        <taxon>Rodentia</taxon>
        <taxon>Myomorpha</taxon>
        <taxon>Muroidea</taxon>
        <taxon>Muridae</taxon>
        <taxon>Murinae</taxon>
        <taxon>Rattus</taxon>
    </lineage>
</organism>
<dbReference type="EMBL" id="CH473973">
    <property type="protein sequence ID" value="EDM13840.1"/>
    <property type="molecule type" value="Genomic_DNA"/>
</dbReference>